<dbReference type="Pfam" id="PF02082">
    <property type="entry name" value="Rrf2"/>
    <property type="match status" value="1"/>
</dbReference>
<dbReference type="GO" id="GO:0003677">
    <property type="term" value="F:DNA binding"/>
    <property type="evidence" value="ECO:0007669"/>
    <property type="project" value="UniProtKB-KW"/>
</dbReference>
<dbReference type="Gene3D" id="1.10.10.10">
    <property type="entry name" value="Winged helix-like DNA-binding domain superfamily/Winged helix DNA-binding domain"/>
    <property type="match status" value="1"/>
</dbReference>
<dbReference type="InterPro" id="IPR036388">
    <property type="entry name" value="WH-like_DNA-bd_sf"/>
</dbReference>
<evidence type="ECO:0000313" key="2">
    <source>
        <dbReference type="Proteomes" id="UP000002212"/>
    </source>
</evidence>
<dbReference type="PATRIC" id="fig|632772.20.peg.2820"/>
<dbReference type="RefSeq" id="WP_012689900.1">
    <property type="nucleotide sequence ID" value="NC_012522.1"/>
</dbReference>
<reference evidence="1 2" key="1">
    <citation type="submission" date="2009-03" db="EMBL/GenBank/DDBJ databases">
        <title>Comparison of the complete genome sequences of Rhodococcus erythropolis PR4 and Rhodococcus opacus B4.</title>
        <authorList>
            <person name="Takarada H."/>
            <person name="Sekine M."/>
            <person name="Hosoyama A."/>
            <person name="Yamada R."/>
            <person name="Fujisawa T."/>
            <person name="Omata S."/>
            <person name="Shimizu A."/>
            <person name="Tsukatani N."/>
            <person name="Tanikawa S."/>
            <person name="Fujita N."/>
            <person name="Harayama S."/>
        </authorList>
    </citation>
    <scope>NUCLEOTIDE SEQUENCE [LARGE SCALE GENOMIC DNA]</scope>
    <source>
        <strain evidence="1 2">B4</strain>
    </source>
</reference>
<dbReference type="GO" id="GO:0005829">
    <property type="term" value="C:cytosol"/>
    <property type="evidence" value="ECO:0007669"/>
    <property type="project" value="TreeGrafter"/>
</dbReference>
<keyword evidence="1" id="KW-0238">DNA-binding</keyword>
<name>C1B518_RHOOB</name>
<dbReference type="InterPro" id="IPR030489">
    <property type="entry name" value="TR_Rrf2-type_CS"/>
</dbReference>
<dbReference type="GO" id="GO:0003700">
    <property type="term" value="F:DNA-binding transcription factor activity"/>
    <property type="evidence" value="ECO:0007669"/>
    <property type="project" value="TreeGrafter"/>
</dbReference>
<dbReference type="HOGENOM" id="CLU_107144_1_0_11"/>
<dbReference type="PROSITE" id="PS51197">
    <property type="entry name" value="HTH_RRF2_2"/>
    <property type="match status" value="1"/>
</dbReference>
<dbReference type="KEGG" id="rop:ROP_26970"/>
<dbReference type="InterPro" id="IPR000944">
    <property type="entry name" value="Tscrpt_reg_Rrf2"/>
</dbReference>
<gene>
    <name evidence="1" type="ordered locus">ROP_26970</name>
</gene>
<dbReference type="PROSITE" id="PS01332">
    <property type="entry name" value="HTH_RRF2_1"/>
    <property type="match status" value="1"/>
</dbReference>
<dbReference type="SUPFAM" id="SSF46785">
    <property type="entry name" value="Winged helix' DNA-binding domain"/>
    <property type="match status" value="1"/>
</dbReference>
<dbReference type="STRING" id="632772.ROP_26970"/>
<dbReference type="InterPro" id="IPR036390">
    <property type="entry name" value="WH_DNA-bd_sf"/>
</dbReference>
<dbReference type="Proteomes" id="UP000002212">
    <property type="component" value="Chromosome"/>
</dbReference>
<organism evidence="1 2">
    <name type="scientific">Rhodococcus opacus (strain B4)</name>
    <dbReference type="NCBI Taxonomy" id="632772"/>
    <lineage>
        <taxon>Bacteria</taxon>
        <taxon>Bacillati</taxon>
        <taxon>Actinomycetota</taxon>
        <taxon>Actinomycetes</taxon>
        <taxon>Mycobacteriales</taxon>
        <taxon>Nocardiaceae</taxon>
        <taxon>Rhodococcus</taxon>
    </lineage>
</organism>
<accession>C1B518</accession>
<dbReference type="AlphaFoldDB" id="C1B518"/>
<dbReference type="PANTHER" id="PTHR33221:SF13">
    <property type="entry name" value="TRANSCRIPTIONAL REGULATOR-RELATED"/>
    <property type="match status" value="1"/>
</dbReference>
<dbReference type="PANTHER" id="PTHR33221">
    <property type="entry name" value="WINGED HELIX-TURN-HELIX TRANSCRIPTIONAL REGULATOR, RRF2 FAMILY"/>
    <property type="match status" value="1"/>
</dbReference>
<evidence type="ECO:0000313" key="1">
    <source>
        <dbReference type="EMBL" id="BAH50944.1"/>
    </source>
</evidence>
<dbReference type="OrthoDB" id="9808360at2"/>
<dbReference type="NCBIfam" id="TIGR00738">
    <property type="entry name" value="rrf2_super"/>
    <property type="match status" value="1"/>
</dbReference>
<protein>
    <submittedName>
        <fullName evidence="1">Putative Rrf2 family DNA-binding protein</fullName>
    </submittedName>
</protein>
<dbReference type="EMBL" id="AP011115">
    <property type="protein sequence ID" value="BAH50944.1"/>
    <property type="molecule type" value="Genomic_DNA"/>
</dbReference>
<sequence>MRMSRGVEWAMHVVLSLAWVDDDRPVSTAALARSYDLPAPYLNKQLQALVRAGILTSVPGAAGGFVLTRSAKHISVLDVVTAIEGAEEAFRCTEIRAQGVGADMPAGQLSMPCAVSMAMRKADLAWRRELAGQSVDDVRIEAERHAPGLADRMRQAYDRG</sequence>
<proteinExistence type="predicted"/>